<dbReference type="AlphaFoldDB" id="A0AAV9MZA8"/>
<evidence type="ECO:0000256" key="1">
    <source>
        <dbReference type="SAM" id="MobiDB-lite"/>
    </source>
</evidence>
<dbReference type="GO" id="GO:0005634">
    <property type="term" value="C:nucleus"/>
    <property type="evidence" value="ECO:0007669"/>
    <property type="project" value="TreeGrafter"/>
</dbReference>
<sequence>MARLKRRSEAISRDPSEPESESDRPQTLARRRQRSSSASSNQSNASSAGSQRNEPTGQNQQEILIKRLVRLALATEFSRTPLRRSDISTKIFKDSYLSGRSFRSIFEGAQTVLRETFGMELFELPSKEKTNLKDRRLQATQTKTSTSTTKSWILISVLPPSYKTNPVIIQPAKAPDIGTESSWTAFYTLVISLIYLNNNSLPDQKLSRYLRRLNADTNTPFGMLDKVLQRMQKEGYIEKRRDTVMGEEVTEWFVGPRGKVEVGIRGVTGLVKSVYGHGAVPLFKRQDEETEEATAVVKVELDELNGKLSRSLGVKIGGDARAAAQQGGEGDEDEQAEDSGNNNDSGEAGPSRTRRQQKQPARGGRRRQTARNDDDDDDDD</sequence>
<organism evidence="3 4">
    <name type="scientific">Exophiala bonariae</name>
    <dbReference type="NCBI Taxonomy" id="1690606"/>
    <lineage>
        <taxon>Eukaryota</taxon>
        <taxon>Fungi</taxon>
        <taxon>Dikarya</taxon>
        <taxon>Ascomycota</taxon>
        <taxon>Pezizomycotina</taxon>
        <taxon>Eurotiomycetes</taxon>
        <taxon>Chaetothyriomycetidae</taxon>
        <taxon>Chaetothyriales</taxon>
        <taxon>Herpotrichiellaceae</taxon>
        <taxon>Exophiala</taxon>
    </lineage>
</organism>
<dbReference type="EMBL" id="JAVRRD010000029">
    <property type="protein sequence ID" value="KAK5046630.1"/>
    <property type="molecule type" value="Genomic_DNA"/>
</dbReference>
<dbReference type="SMART" id="SM01373">
    <property type="entry name" value="MAGE"/>
    <property type="match status" value="1"/>
</dbReference>
<dbReference type="Gene3D" id="1.10.10.1200">
    <property type="entry name" value="MAGE homology domain, winged helix WH1 motif"/>
    <property type="match status" value="1"/>
</dbReference>
<reference evidence="3 4" key="1">
    <citation type="submission" date="2023-08" db="EMBL/GenBank/DDBJ databases">
        <title>Black Yeasts Isolated from many extreme environments.</title>
        <authorList>
            <person name="Coleine C."/>
            <person name="Stajich J.E."/>
            <person name="Selbmann L."/>
        </authorList>
    </citation>
    <scope>NUCLEOTIDE SEQUENCE [LARGE SCALE GENOMIC DNA]</scope>
    <source>
        <strain evidence="3 4">CCFEE 5792</strain>
    </source>
</reference>
<feature type="region of interest" description="Disordered" evidence="1">
    <location>
        <begin position="319"/>
        <end position="380"/>
    </location>
</feature>
<keyword evidence="4" id="KW-1185">Reference proteome</keyword>
<evidence type="ECO:0000313" key="3">
    <source>
        <dbReference type="EMBL" id="KAK5046630.1"/>
    </source>
</evidence>
<dbReference type="RefSeq" id="XP_064702213.1">
    <property type="nucleotide sequence ID" value="XM_064850944.1"/>
</dbReference>
<evidence type="ECO:0000259" key="2">
    <source>
        <dbReference type="SMART" id="SM01373"/>
    </source>
</evidence>
<name>A0AAV9MZA8_9EURO</name>
<evidence type="ECO:0000313" key="4">
    <source>
        <dbReference type="Proteomes" id="UP001358417"/>
    </source>
</evidence>
<dbReference type="InterPro" id="IPR002190">
    <property type="entry name" value="MHD_dom"/>
</dbReference>
<feature type="domain" description="MAGE" evidence="2">
    <location>
        <begin position="68"/>
        <end position="267"/>
    </location>
</feature>
<proteinExistence type="predicted"/>
<dbReference type="InterPro" id="IPR037445">
    <property type="entry name" value="MAGE"/>
</dbReference>
<dbReference type="Pfam" id="PF01454">
    <property type="entry name" value="MAGE"/>
    <property type="match status" value="1"/>
</dbReference>
<protein>
    <recommendedName>
        <fullName evidence="2">MAGE domain-containing protein</fullName>
    </recommendedName>
</protein>
<dbReference type="GeneID" id="89975557"/>
<feature type="compositionally biased region" description="Basic residues" evidence="1">
    <location>
        <begin position="352"/>
        <end position="369"/>
    </location>
</feature>
<dbReference type="Gene3D" id="1.10.10.1210">
    <property type="entry name" value="MAGE homology domain, winged helix WH2 motif"/>
    <property type="match status" value="1"/>
</dbReference>
<feature type="compositionally biased region" description="Low complexity" evidence="1">
    <location>
        <begin position="35"/>
        <end position="53"/>
    </location>
</feature>
<feature type="region of interest" description="Disordered" evidence="1">
    <location>
        <begin position="1"/>
        <end position="58"/>
    </location>
</feature>
<comment type="caution">
    <text evidence="3">The sequence shown here is derived from an EMBL/GenBank/DDBJ whole genome shotgun (WGS) entry which is preliminary data.</text>
</comment>
<dbReference type="PANTHER" id="PTHR11736">
    <property type="entry name" value="MELANOMA-ASSOCIATED ANTIGEN MAGE ANTIGEN"/>
    <property type="match status" value="1"/>
</dbReference>
<dbReference type="InterPro" id="IPR041898">
    <property type="entry name" value="MAGE_WH1"/>
</dbReference>
<feature type="compositionally biased region" description="Basic and acidic residues" evidence="1">
    <location>
        <begin position="7"/>
        <end position="24"/>
    </location>
</feature>
<dbReference type="Proteomes" id="UP001358417">
    <property type="component" value="Unassembled WGS sequence"/>
</dbReference>
<gene>
    <name evidence="3" type="ORF">LTR84_007391</name>
</gene>
<accession>A0AAV9MZA8</accession>
<dbReference type="PANTHER" id="PTHR11736:SF14">
    <property type="entry name" value="NSE3 HOMOLOG, SMC5-SMC6 COMPLEX COMPONENT"/>
    <property type="match status" value="1"/>
</dbReference>
<dbReference type="GO" id="GO:0006281">
    <property type="term" value="P:DNA repair"/>
    <property type="evidence" value="ECO:0007669"/>
    <property type="project" value="TreeGrafter"/>
</dbReference>
<dbReference type="InterPro" id="IPR041899">
    <property type="entry name" value="MAGE_WH2"/>
</dbReference>